<dbReference type="Pfam" id="PF02213">
    <property type="entry name" value="GYF"/>
    <property type="match status" value="1"/>
</dbReference>
<dbReference type="GeneID" id="25729556"/>
<dbReference type="SMART" id="SM00444">
    <property type="entry name" value="GYF"/>
    <property type="match status" value="1"/>
</dbReference>
<feature type="compositionally biased region" description="Basic and acidic residues" evidence="1">
    <location>
        <begin position="200"/>
        <end position="211"/>
    </location>
</feature>
<evidence type="ECO:0000259" key="2">
    <source>
        <dbReference type="PROSITE" id="PS50829"/>
    </source>
</evidence>
<proteinExistence type="predicted"/>
<dbReference type="Proteomes" id="UP000054498">
    <property type="component" value="Unassembled WGS sequence"/>
</dbReference>
<dbReference type="PROSITE" id="PS50829">
    <property type="entry name" value="GYF"/>
    <property type="match status" value="1"/>
</dbReference>
<feature type="region of interest" description="Disordered" evidence="1">
    <location>
        <begin position="469"/>
        <end position="515"/>
    </location>
</feature>
<dbReference type="InterPro" id="IPR003169">
    <property type="entry name" value="GYF"/>
</dbReference>
<feature type="compositionally biased region" description="Basic and acidic residues" evidence="1">
    <location>
        <begin position="142"/>
        <end position="160"/>
    </location>
</feature>
<evidence type="ECO:0000313" key="4">
    <source>
        <dbReference type="Proteomes" id="UP000054498"/>
    </source>
</evidence>
<feature type="compositionally biased region" description="Gly residues" evidence="1">
    <location>
        <begin position="314"/>
        <end position="329"/>
    </location>
</feature>
<dbReference type="SUPFAM" id="SSF55277">
    <property type="entry name" value="GYF domain"/>
    <property type="match status" value="1"/>
</dbReference>
<feature type="compositionally biased region" description="Basic and acidic residues" evidence="1">
    <location>
        <begin position="71"/>
        <end position="96"/>
    </location>
</feature>
<sequence>MLGRQGSIGSQEPAALAPQWMREKPSASSGVGGRAGTLAVCCSVHAATPADEVDMAVCSQDKPSQSPQPHKRPDEKPWVADRWGSTEKEAGQDSKWGKPTFENSAWGSDPPARSEREQYPAADRWGGGGGTGGGVGGGGGEALRDPGARDRWRTGPEDKWTPNTRQEGGRPAGTAAWGAGPEAPEQRYEARGYGNWRSPAPERFDPRDPGKGRGFAYGRGRGAAGGGPAAPGSFGDWGGAGGGADFGGGDRGGGSGGLAHGRSRRHVNFYTPTHLEDIREIMETKVGGDLPLPRGLKPDALGPLHKDARDEDWGGGGAEPPGDAAGAGQGEQAAAAAPPPAAQPAPAGAPAGGVSLAALAADQWLYQDPQGNVQGPFPRADIVEWFTQHFFPDTLPLRPAAGAADAPWVPLREMLHVWAEHAKRGAAGGEAAVPADQQQQAAANAAAAVAASTAAAVLPADLALDGSAAQQQQQQQQQQQPLQLVQQTQQHHQQQPAWGSPHPDGGQGCSGGRAI</sequence>
<feature type="compositionally biased region" description="Gly residues" evidence="1">
    <location>
        <begin position="505"/>
        <end position="515"/>
    </location>
</feature>
<feature type="domain" description="GYF" evidence="2">
    <location>
        <begin position="361"/>
        <end position="416"/>
    </location>
</feature>
<evidence type="ECO:0000256" key="1">
    <source>
        <dbReference type="SAM" id="MobiDB-lite"/>
    </source>
</evidence>
<feature type="compositionally biased region" description="Gly residues" evidence="1">
    <location>
        <begin position="125"/>
        <end position="141"/>
    </location>
</feature>
<dbReference type="OrthoDB" id="6415790at2759"/>
<dbReference type="AlphaFoldDB" id="A0A0D2J7I4"/>
<evidence type="ECO:0000313" key="3">
    <source>
        <dbReference type="EMBL" id="KIY95747.1"/>
    </source>
</evidence>
<name>A0A0D2J7I4_9CHLO</name>
<organism evidence="3 4">
    <name type="scientific">Monoraphidium neglectum</name>
    <dbReference type="NCBI Taxonomy" id="145388"/>
    <lineage>
        <taxon>Eukaryota</taxon>
        <taxon>Viridiplantae</taxon>
        <taxon>Chlorophyta</taxon>
        <taxon>core chlorophytes</taxon>
        <taxon>Chlorophyceae</taxon>
        <taxon>CS clade</taxon>
        <taxon>Sphaeropleales</taxon>
        <taxon>Selenastraceae</taxon>
        <taxon>Monoraphidium</taxon>
    </lineage>
</organism>
<dbReference type="Gene3D" id="3.30.1490.40">
    <property type="match status" value="1"/>
</dbReference>
<feature type="region of interest" description="Disordered" evidence="1">
    <location>
        <begin position="1"/>
        <end position="34"/>
    </location>
</feature>
<feature type="compositionally biased region" description="Low complexity" evidence="1">
    <location>
        <begin position="469"/>
        <end position="496"/>
    </location>
</feature>
<dbReference type="RefSeq" id="XP_013894767.1">
    <property type="nucleotide sequence ID" value="XM_014039313.1"/>
</dbReference>
<feature type="compositionally biased region" description="Gly residues" evidence="1">
    <location>
        <begin position="212"/>
        <end position="259"/>
    </location>
</feature>
<protein>
    <recommendedName>
        <fullName evidence="2">GYF domain-containing protein</fullName>
    </recommendedName>
</protein>
<dbReference type="STRING" id="145388.A0A0D2J7I4"/>
<reference evidence="3 4" key="1">
    <citation type="journal article" date="2013" name="BMC Genomics">
        <title>Reconstruction of the lipid metabolism for the microalga Monoraphidium neglectum from its genome sequence reveals characteristics suitable for biofuel production.</title>
        <authorList>
            <person name="Bogen C."/>
            <person name="Al-Dilaimi A."/>
            <person name="Albersmeier A."/>
            <person name="Wichmann J."/>
            <person name="Grundmann M."/>
            <person name="Rupp O."/>
            <person name="Lauersen K.J."/>
            <person name="Blifernez-Klassen O."/>
            <person name="Kalinowski J."/>
            <person name="Goesmann A."/>
            <person name="Mussgnug J.H."/>
            <person name="Kruse O."/>
        </authorList>
    </citation>
    <scope>NUCLEOTIDE SEQUENCE [LARGE SCALE GENOMIC DNA]</scope>
    <source>
        <strain evidence="3 4">SAG 48.87</strain>
    </source>
</reference>
<keyword evidence="4" id="KW-1185">Reference proteome</keyword>
<feature type="region of interest" description="Disordered" evidence="1">
    <location>
        <begin position="55"/>
        <end position="262"/>
    </location>
</feature>
<dbReference type="InterPro" id="IPR035445">
    <property type="entry name" value="GYF-like_dom_sf"/>
</dbReference>
<accession>A0A0D2J7I4</accession>
<dbReference type="EMBL" id="KK103345">
    <property type="protein sequence ID" value="KIY95747.1"/>
    <property type="molecule type" value="Genomic_DNA"/>
</dbReference>
<dbReference type="KEGG" id="mng:MNEG_12216"/>
<feature type="region of interest" description="Disordered" evidence="1">
    <location>
        <begin position="287"/>
        <end position="351"/>
    </location>
</feature>
<gene>
    <name evidence="3" type="ORF">MNEG_12216</name>
</gene>